<dbReference type="RefSeq" id="WP_377240939.1">
    <property type="nucleotide sequence ID" value="NZ_JBHLXP010000001.1"/>
</dbReference>
<dbReference type="EMBL" id="JBHLXP010000001">
    <property type="protein sequence ID" value="MFC0047550.1"/>
    <property type="molecule type" value="Genomic_DNA"/>
</dbReference>
<feature type="region of interest" description="Disordered" evidence="1">
    <location>
        <begin position="45"/>
        <end position="67"/>
    </location>
</feature>
<evidence type="ECO:0000256" key="1">
    <source>
        <dbReference type="SAM" id="MobiDB-lite"/>
    </source>
</evidence>
<evidence type="ECO:0000313" key="2">
    <source>
        <dbReference type="EMBL" id="MFC0047550.1"/>
    </source>
</evidence>
<dbReference type="Pfam" id="PF06945">
    <property type="entry name" value="DUF1289"/>
    <property type="match status" value="1"/>
</dbReference>
<reference evidence="2 3" key="1">
    <citation type="submission" date="2024-09" db="EMBL/GenBank/DDBJ databases">
        <authorList>
            <person name="Sun Q."/>
            <person name="Mori K."/>
        </authorList>
    </citation>
    <scope>NUCLEOTIDE SEQUENCE [LARGE SCALE GENOMIC DNA]</scope>
    <source>
        <strain evidence="2 3">KCTC 23315</strain>
    </source>
</reference>
<dbReference type="InterPro" id="IPR010710">
    <property type="entry name" value="DUF1289"/>
</dbReference>
<keyword evidence="3" id="KW-1185">Reference proteome</keyword>
<dbReference type="Proteomes" id="UP001589813">
    <property type="component" value="Unassembled WGS sequence"/>
</dbReference>
<organism evidence="2 3">
    <name type="scientific">Rheinheimera tilapiae</name>
    <dbReference type="NCBI Taxonomy" id="875043"/>
    <lineage>
        <taxon>Bacteria</taxon>
        <taxon>Pseudomonadati</taxon>
        <taxon>Pseudomonadota</taxon>
        <taxon>Gammaproteobacteria</taxon>
        <taxon>Chromatiales</taxon>
        <taxon>Chromatiaceae</taxon>
        <taxon>Rheinheimera</taxon>
    </lineage>
</organism>
<protein>
    <submittedName>
        <fullName evidence="2">DUF1289 domain-containing protein</fullName>
    </submittedName>
</protein>
<gene>
    <name evidence="2" type="ORF">ACFFJP_04495</name>
</gene>
<dbReference type="PANTHER" id="PTHR35175">
    <property type="entry name" value="DUF1289 DOMAIN-CONTAINING PROTEIN"/>
    <property type="match status" value="1"/>
</dbReference>
<sequence>MTEQPCVRNCCLDPADVCLGCGRTLPEITGWHQANELEKQQILQRSQQRLQQMADSQLRRRAANRPE</sequence>
<comment type="caution">
    <text evidence="2">The sequence shown here is derived from an EMBL/GenBank/DDBJ whole genome shotgun (WGS) entry which is preliminary data.</text>
</comment>
<accession>A0ABV6B9L2</accession>
<evidence type="ECO:0000313" key="3">
    <source>
        <dbReference type="Proteomes" id="UP001589813"/>
    </source>
</evidence>
<dbReference type="PANTHER" id="PTHR35175:SF2">
    <property type="entry name" value="DUF1289 DOMAIN-CONTAINING PROTEIN"/>
    <property type="match status" value="1"/>
</dbReference>
<proteinExistence type="predicted"/>
<name>A0ABV6B9L2_9GAMM</name>